<dbReference type="GO" id="GO:0004497">
    <property type="term" value="F:monooxygenase activity"/>
    <property type="evidence" value="ECO:0007669"/>
    <property type="project" value="UniProtKB-KW"/>
</dbReference>
<dbReference type="NCBIfam" id="TIGR03860">
    <property type="entry name" value="FMN_nitrolo"/>
    <property type="match status" value="1"/>
</dbReference>
<dbReference type="InterPro" id="IPR051260">
    <property type="entry name" value="Diverse_substr_monoxygenases"/>
</dbReference>
<sequence>MTKQIILAAHFPGVNNTTVWTDPAAGSQIEFSSFVHLARTAERGLFDFFFLAEGLRLREQRGEIYDLDVVGRPDTVTVLAAIAAVTERLGLAGTLNATFHEPYELARQLASLDHLSGGRAAWNVVTTPNAFTGENFRRGGFLSYADRYTRAAEFIAASRTLWDSWSAEDLVVDGDSFARTPAPGAFAFHGTQFDISGHFTVPRSPQRHPVIIQAGDSPAGRDFAAASADAIFSRHSTLEAGQAFYRDVKGRLAAYGRTPDSLKILPAVSYVLGDTDAEAQEKAHHIRRQQVTPQTAIRHLEQLWNRDLSSFDPEGPLPPFDPDVSGESIAQGRTRLFDDPVATARAWRSLAEEKGLGIRDLIIEVTGRQSFIGTPAAVAESVDAFVQQDAADGFILVPHLTPAGLDDFVDRVVPLLQERGVFRTAYPSGGSTLRSLLGLPPTSPASVASFLGGGPA</sequence>
<dbReference type="PANTHER" id="PTHR30011">
    <property type="entry name" value="ALKANESULFONATE MONOOXYGENASE-RELATED"/>
    <property type="match status" value="1"/>
</dbReference>
<keyword evidence="9" id="KW-1185">Reference proteome</keyword>
<keyword evidence="2 6" id="KW-0288">FMN</keyword>
<name>A0AAE3ZYI4_9ACTN</name>
<feature type="domain" description="Luciferase-like" evidence="7">
    <location>
        <begin position="24"/>
        <end position="387"/>
    </location>
</feature>
<keyword evidence="4 8" id="KW-0503">Monooxygenase</keyword>
<keyword evidence="1 6" id="KW-0285">Flavoprotein</keyword>
<evidence type="ECO:0000256" key="4">
    <source>
        <dbReference type="ARBA" id="ARBA00023033"/>
    </source>
</evidence>
<comment type="similarity">
    <text evidence="5">Belongs to the NtaA/SnaA/DszA monooxygenase family.</text>
</comment>
<dbReference type="Gene3D" id="3.20.20.30">
    <property type="entry name" value="Luciferase-like domain"/>
    <property type="match status" value="1"/>
</dbReference>
<comment type="caution">
    <text evidence="8">The sequence shown here is derived from an EMBL/GenBank/DDBJ whole genome shotgun (WGS) entry which is preliminary data.</text>
</comment>
<dbReference type="SUPFAM" id="SSF51679">
    <property type="entry name" value="Bacterial luciferase-like"/>
    <property type="match status" value="1"/>
</dbReference>
<keyword evidence="3" id="KW-0560">Oxidoreductase</keyword>
<evidence type="ECO:0000256" key="6">
    <source>
        <dbReference type="PIRSR" id="PIRSR000337-1"/>
    </source>
</evidence>
<dbReference type="Pfam" id="PF00296">
    <property type="entry name" value="Bac_luciferase"/>
    <property type="match status" value="1"/>
</dbReference>
<feature type="binding site" evidence="6">
    <location>
        <position position="94"/>
    </location>
    <ligand>
        <name>FMN</name>
        <dbReference type="ChEBI" id="CHEBI:58210"/>
    </ligand>
</feature>
<evidence type="ECO:0000256" key="2">
    <source>
        <dbReference type="ARBA" id="ARBA00022643"/>
    </source>
</evidence>
<dbReference type="InterPro" id="IPR036661">
    <property type="entry name" value="Luciferase-like_sf"/>
</dbReference>
<evidence type="ECO:0000256" key="1">
    <source>
        <dbReference type="ARBA" id="ARBA00022630"/>
    </source>
</evidence>
<dbReference type="RefSeq" id="WP_310424422.1">
    <property type="nucleotide sequence ID" value="NZ_JAVDYC010000001.1"/>
</dbReference>
<feature type="binding site" evidence="6">
    <location>
        <position position="217"/>
    </location>
    <ligand>
        <name>FMN</name>
        <dbReference type="ChEBI" id="CHEBI:58210"/>
    </ligand>
</feature>
<organism evidence="8 9">
    <name type="scientific">Catenuloplanes niger</name>
    <dbReference type="NCBI Taxonomy" id="587534"/>
    <lineage>
        <taxon>Bacteria</taxon>
        <taxon>Bacillati</taxon>
        <taxon>Actinomycetota</taxon>
        <taxon>Actinomycetes</taxon>
        <taxon>Micromonosporales</taxon>
        <taxon>Micromonosporaceae</taxon>
        <taxon>Catenuloplanes</taxon>
    </lineage>
</organism>
<evidence type="ECO:0000259" key="7">
    <source>
        <dbReference type="Pfam" id="PF00296"/>
    </source>
</evidence>
<evidence type="ECO:0000256" key="5">
    <source>
        <dbReference type="ARBA" id="ARBA00033748"/>
    </source>
</evidence>
<gene>
    <name evidence="8" type="ORF">J2S44_007510</name>
</gene>
<dbReference type="EMBL" id="JAVDYC010000001">
    <property type="protein sequence ID" value="MDR7327260.1"/>
    <property type="molecule type" value="Genomic_DNA"/>
</dbReference>
<dbReference type="PANTHER" id="PTHR30011:SF16">
    <property type="entry name" value="C2H2 FINGER DOMAIN TRANSCRIPTION FACTOR (EUROFUNG)-RELATED"/>
    <property type="match status" value="1"/>
</dbReference>
<evidence type="ECO:0000256" key="3">
    <source>
        <dbReference type="ARBA" id="ARBA00023002"/>
    </source>
</evidence>
<proteinExistence type="inferred from homology"/>
<feature type="binding site" evidence="6">
    <location>
        <position position="148"/>
    </location>
    <ligand>
        <name>FMN</name>
        <dbReference type="ChEBI" id="CHEBI:58210"/>
    </ligand>
</feature>
<reference evidence="8 9" key="1">
    <citation type="submission" date="2023-07" db="EMBL/GenBank/DDBJ databases">
        <title>Sequencing the genomes of 1000 actinobacteria strains.</title>
        <authorList>
            <person name="Klenk H.-P."/>
        </authorList>
    </citation>
    <scope>NUCLEOTIDE SEQUENCE [LARGE SCALE GENOMIC DNA]</scope>
    <source>
        <strain evidence="8 9">DSM 44711</strain>
    </source>
</reference>
<dbReference type="Proteomes" id="UP001183629">
    <property type="component" value="Unassembled WGS sequence"/>
</dbReference>
<evidence type="ECO:0000313" key="9">
    <source>
        <dbReference type="Proteomes" id="UP001183629"/>
    </source>
</evidence>
<dbReference type="CDD" id="cd01095">
    <property type="entry name" value="Nitrilotriacetate_monoxgenase"/>
    <property type="match status" value="1"/>
</dbReference>
<dbReference type="InterPro" id="IPR016215">
    <property type="entry name" value="NTA_MOA"/>
</dbReference>
<dbReference type="InterPro" id="IPR011251">
    <property type="entry name" value="Luciferase-like_dom"/>
</dbReference>
<accession>A0AAE3ZYI4</accession>
<dbReference type="PIRSF" id="PIRSF000337">
    <property type="entry name" value="NTA_MOA"/>
    <property type="match status" value="1"/>
</dbReference>
<dbReference type="AlphaFoldDB" id="A0AAE3ZYI4"/>
<dbReference type="GO" id="GO:0016705">
    <property type="term" value="F:oxidoreductase activity, acting on paired donors, with incorporation or reduction of molecular oxygen"/>
    <property type="evidence" value="ECO:0007669"/>
    <property type="project" value="InterPro"/>
</dbReference>
<evidence type="ECO:0000313" key="8">
    <source>
        <dbReference type="EMBL" id="MDR7327260.1"/>
    </source>
</evidence>
<protein>
    <submittedName>
        <fullName evidence="8">FMN-dependent oxidoreductase (Nitrilotriacetate monooxygenase family)</fullName>
    </submittedName>
</protein>